<dbReference type="EMBL" id="BAAANH010000001">
    <property type="protein sequence ID" value="GAA1749369.1"/>
    <property type="molecule type" value="Genomic_DNA"/>
</dbReference>
<protein>
    <recommendedName>
        <fullName evidence="6">Class I SAM-dependent methyltransferase</fullName>
    </recommendedName>
</protein>
<dbReference type="Pfam" id="PF13578">
    <property type="entry name" value="Methyltransf_24"/>
    <property type="match status" value="1"/>
</dbReference>
<evidence type="ECO:0000256" key="1">
    <source>
        <dbReference type="ARBA" id="ARBA00022603"/>
    </source>
</evidence>
<dbReference type="PANTHER" id="PTHR40048">
    <property type="entry name" value="RHAMNOSYL O-METHYLTRANSFERASE"/>
    <property type="match status" value="1"/>
</dbReference>
<dbReference type="RefSeq" id="WP_232496771.1">
    <property type="nucleotide sequence ID" value="NZ_BAAANH010000001.1"/>
</dbReference>
<dbReference type="SUPFAM" id="SSF53335">
    <property type="entry name" value="S-adenosyl-L-methionine-dependent methyltransferases"/>
    <property type="match status" value="1"/>
</dbReference>
<evidence type="ECO:0000256" key="2">
    <source>
        <dbReference type="ARBA" id="ARBA00022679"/>
    </source>
</evidence>
<dbReference type="Proteomes" id="UP001500506">
    <property type="component" value="Unassembled WGS sequence"/>
</dbReference>
<name>A0ABN2K8B6_9MICO</name>
<reference evidence="4 5" key="1">
    <citation type="journal article" date="2019" name="Int. J. Syst. Evol. Microbiol.">
        <title>The Global Catalogue of Microorganisms (GCM) 10K type strain sequencing project: providing services to taxonomists for standard genome sequencing and annotation.</title>
        <authorList>
            <consortium name="The Broad Institute Genomics Platform"/>
            <consortium name="The Broad Institute Genome Sequencing Center for Infectious Disease"/>
            <person name="Wu L."/>
            <person name="Ma J."/>
        </authorList>
    </citation>
    <scope>NUCLEOTIDE SEQUENCE [LARGE SCALE GENOMIC DNA]</scope>
    <source>
        <strain evidence="4 5">JCM 14319</strain>
    </source>
</reference>
<sequence>MITKVLDPAAYWQPPVLVLSAWLEHAPFAYSLVAMHRPNSIVELGTHSGYSFFVFCEAVKRLGLESQVTATDTWQGDEHAGFYDDDVYESVRRVADADYSGIARLNRGYFDDFVESTPDGSIDLLHIDGRHRYEDVRHDFETWLPKLSDRAVVLFHDTFERKKDFGVYRYWAEIADRWPSFEFEHGHGLGVLAVGENVSAEVLRFLADANADPDGTRRQFHGLGRRIRAAWDATLALEDATRHAADAQSRADALDGRLREADLLVAELRGGLEAASADARTAASEADVAHRLIAEVGERSAETERRLRETERRLTAADLRIDELTTSRSWRMTAPFRGAGTLARRARRRSGG</sequence>
<proteinExistence type="predicted"/>
<feature type="coiled-coil region" evidence="3">
    <location>
        <begin position="293"/>
        <end position="327"/>
    </location>
</feature>
<dbReference type="PANTHER" id="PTHR40048:SF1">
    <property type="entry name" value="RHAMNOSYL O-METHYLTRANSFERASE"/>
    <property type="match status" value="1"/>
</dbReference>
<evidence type="ECO:0000256" key="3">
    <source>
        <dbReference type="SAM" id="Coils"/>
    </source>
</evidence>
<comment type="caution">
    <text evidence="4">The sequence shown here is derived from an EMBL/GenBank/DDBJ whole genome shotgun (WGS) entry which is preliminary data.</text>
</comment>
<accession>A0ABN2K8B6</accession>
<organism evidence="4 5">
    <name type="scientific">Agromyces humatus</name>
    <dbReference type="NCBI Taxonomy" id="279573"/>
    <lineage>
        <taxon>Bacteria</taxon>
        <taxon>Bacillati</taxon>
        <taxon>Actinomycetota</taxon>
        <taxon>Actinomycetes</taxon>
        <taxon>Micrococcales</taxon>
        <taxon>Microbacteriaceae</taxon>
        <taxon>Agromyces</taxon>
    </lineage>
</organism>
<keyword evidence="1" id="KW-0489">Methyltransferase</keyword>
<keyword evidence="3" id="KW-0175">Coiled coil</keyword>
<keyword evidence="5" id="KW-1185">Reference proteome</keyword>
<gene>
    <name evidence="4" type="ORF">GCM10009747_03230</name>
</gene>
<dbReference type="Gene3D" id="3.40.50.150">
    <property type="entry name" value="Vaccinia Virus protein VP39"/>
    <property type="match status" value="1"/>
</dbReference>
<evidence type="ECO:0008006" key="6">
    <source>
        <dbReference type="Google" id="ProtNLM"/>
    </source>
</evidence>
<evidence type="ECO:0000313" key="4">
    <source>
        <dbReference type="EMBL" id="GAA1749369.1"/>
    </source>
</evidence>
<dbReference type="InterPro" id="IPR029063">
    <property type="entry name" value="SAM-dependent_MTases_sf"/>
</dbReference>
<evidence type="ECO:0000313" key="5">
    <source>
        <dbReference type="Proteomes" id="UP001500506"/>
    </source>
</evidence>
<keyword evidence="2" id="KW-0808">Transferase</keyword>